<dbReference type="EnsemblPlants" id="Solyc07g054050.2.1">
    <property type="protein sequence ID" value="Solyc07g054050.2.1"/>
    <property type="gene ID" value="Solyc07g054050.2"/>
</dbReference>
<reference evidence="1" key="2">
    <citation type="submission" date="2019-01" db="UniProtKB">
        <authorList>
            <consortium name="EnsemblPlants"/>
        </authorList>
    </citation>
    <scope>IDENTIFICATION</scope>
    <source>
        <strain evidence="1">cv. Heinz 1706</strain>
    </source>
</reference>
<dbReference type="AlphaFoldDB" id="A0A3Q7HCN0"/>
<dbReference type="Proteomes" id="UP000004994">
    <property type="component" value="Chromosome 7"/>
</dbReference>
<dbReference type="Gramene" id="Solyc07g054050.2.1">
    <property type="protein sequence ID" value="Solyc07g054050.2.1"/>
    <property type="gene ID" value="Solyc07g054050.2"/>
</dbReference>
<sequence>MKMSLSLCKTFTENGKDDDGENKIAESHEGGSFGANEEIHWFGCTVRIQVTSKSTHRNGEFGISYLVIYKVEDYLYHKSSSDNM</sequence>
<evidence type="ECO:0000313" key="2">
    <source>
        <dbReference type="Proteomes" id="UP000004994"/>
    </source>
</evidence>
<reference evidence="1" key="1">
    <citation type="journal article" date="2012" name="Nature">
        <title>The tomato genome sequence provides insights into fleshy fruit evolution.</title>
        <authorList>
            <consortium name="Tomato Genome Consortium"/>
        </authorList>
    </citation>
    <scope>NUCLEOTIDE SEQUENCE [LARGE SCALE GENOMIC DNA]</scope>
    <source>
        <strain evidence="1">cv. Heinz 1706</strain>
    </source>
</reference>
<name>A0A3Q7HCN0_SOLLC</name>
<keyword evidence="2" id="KW-1185">Reference proteome</keyword>
<accession>A0A3Q7HCN0</accession>
<protein>
    <submittedName>
        <fullName evidence="1">Uncharacterized protein</fullName>
    </submittedName>
</protein>
<dbReference type="InParanoid" id="A0A3Q7HCN0"/>
<organism evidence="1">
    <name type="scientific">Solanum lycopersicum</name>
    <name type="common">Tomato</name>
    <name type="synonym">Lycopersicon esculentum</name>
    <dbReference type="NCBI Taxonomy" id="4081"/>
    <lineage>
        <taxon>Eukaryota</taxon>
        <taxon>Viridiplantae</taxon>
        <taxon>Streptophyta</taxon>
        <taxon>Embryophyta</taxon>
        <taxon>Tracheophyta</taxon>
        <taxon>Spermatophyta</taxon>
        <taxon>Magnoliopsida</taxon>
        <taxon>eudicotyledons</taxon>
        <taxon>Gunneridae</taxon>
        <taxon>Pentapetalae</taxon>
        <taxon>asterids</taxon>
        <taxon>lamiids</taxon>
        <taxon>Solanales</taxon>
        <taxon>Solanaceae</taxon>
        <taxon>Solanoideae</taxon>
        <taxon>Solaneae</taxon>
        <taxon>Solanum</taxon>
        <taxon>Solanum subgen. Lycopersicon</taxon>
    </lineage>
</organism>
<proteinExistence type="predicted"/>
<evidence type="ECO:0000313" key="1">
    <source>
        <dbReference type="EnsemblPlants" id="Solyc07g054050.2.1"/>
    </source>
</evidence>